<dbReference type="InterPro" id="IPR025444">
    <property type="entry name" value="Monooxy_af470"/>
</dbReference>
<dbReference type="EMBL" id="DF238781">
    <property type="protein sequence ID" value="GAC94014.1"/>
    <property type="molecule type" value="Genomic_DNA"/>
</dbReference>
<dbReference type="RefSeq" id="XP_012187601.1">
    <property type="nucleotide sequence ID" value="XM_012332211.1"/>
</dbReference>
<feature type="region of interest" description="Disordered" evidence="1">
    <location>
        <begin position="286"/>
        <end position="316"/>
    </location>
</feature>
<evidence type="ECO:0000256" key="1">
    <source>
        <dbReference type="SAM" id="MobiDB-lite"/>
    </source>
</evidence>
<dbReference type="eggNOG" id="ENOG502S8K0">
    <property type="taxonomic scope" value="Eukaryota"/>
</dbReference>
<dbReference type="Pfam" id="PF13826">
    <property type="entry name" value="Monooxy_af470-like"/>
    <property type="match status" value="1"/>
</dbReference>
<proteinExistence type="predicted"/>
<protein>
    <submittedName>
        <fullName evidence="2">Uncharacterized protein</fullName>
    </submittedName>
</protein>
<reference evidence="3" key="1">
    <citation type="journal article" date="2013" name="Genome Announc.">
        <title>Draft genome sequence of the basidiomycetous yeast-like fungus Pseudozyma hubeiensis SY62, which produces an abundant amount of the biosurfactant mannosylerythritol lipids.</title>
        <authorList>
            <person name="Konishi M."/>
            <person name="Hatada Y."/>
            <person name="Horiuchi J."/>
        </authorList>
    </citation>
    <scope>NUCLEOTIDE SEQUENCE [LARGE SCALE GENOMIC DNA]</scope>
    <source>
        <strain evidence="3">SY62</strain>
    </source>
</reference>
<gene>
    <name evidence="2" type="ORF">PHSY_001583</name>
</gene>
<dbReference type="InterPro" id="IPR011008">
    <property type="entry name" value="Dimeric_a/b-barrel"/>
</dbReference>
<name>R9NZ37_PSEHS</name>
<accession>R9NZ37</accession>
<dbReference type="STRING" id="1305764.R9NZ37"/>
<keyword evidence="3" id="KW-1185">Reference proteome</keyword>
<evidence type="ECO:0000313" key="3">
    <source>
        <dbReference type="Proteomes" id="UP000014071"/>
    </source>
</evidence>
<dbReference type="OrthoDB" id="3202396at2759"/>
<dbReference type="Proteomes" id="UP000014071">
    <property type="component" value="Unassembled WGS sequence"/>
</dbReference>
<dbReference type="SUPFAM" id="SSF54909">
    <property type="entry name" value="Dimeric alpha+beta barrel"/>
    <property type="match status" value="1"/>
</dbReference>
<evidence type="ECO:0000313" key="2">
    <source>
        <dbReference type="EMBL" id="GAC94014.1"/>
    </source>
</evidence>
<organism evidence="2 3">
    <name type="scientific">Pseudozyma hubeiensis (strain SY62)</name>
    <name type="common">Yeast</name>
    <dbReference type="NCBI Taxonomy" id="1305764"/>
    <lineage>
        <taxon>Eukaryota</taxon>
        <taxon>Fungi</taxon>
        <taxon>Dikarya</taxon>
        <taxon>Basidiomycota</taxon>
        <taxon>Ustilaginomycotina</taxon>
        <taxon>Ustilaginomycetes</taxon>
        <taxon>Ustilaginales</taxon>
        <taxon>Ustilaginaceae</taxon>
        <taxon>Pseudozyma</taxon>
    </lineage>
</organism>
<dbReference type="HOGENOM" id="CLU_053354_1_0_1"/>
<feature type="compositionally biased region" description="Basic and acidic residues" evidence="1">
    <location>
        <begin position="296"/>
        <end position="307"/>
    </location>
</feature>
<sequence>MAAFDKQETTYKPVFEAFEQQPWSQFSRSRNFAAAGRPAPAKGRPVTMSVVLKDQLTISSWLLLGASAQCGLIGLFGARLWTLGLPVLVLGSRLIKTVLQTTGVIRNPFLDGIIRGRTTCHFPDADGEYKGPASNKSMAVLLISVRSNHPMGIAAPGMKELGETFNACVKWLEEDSHERGFLGMTSWINCSDRTANNELLNIGYFRSVEDIHALAHEAIHRAGWKWWNESKANLDHLTLTHEIFAVDEGSWENVFVNSAPTHLGTTVVKGDDGKWRSPLIYTSPAHRSSANRMRRTQTEAQKKRQDESDALTGEAY</sequence>
<dbReference type="GeneID" id="24106880"/>
<dbReference type="AlphaFoldDB" id="R9NZ37"/>